<dbReference type="InterPro" id="IPR036028">
    <property type="entry name" value="SH3-like_dom_sf"/>
</dbReference>
<organism evidence="6 7">
    <name type="scientific">Chytriomyces confervae</name>
    <dbReference type="NCBI Taxonomy" id="246404"/>
    <lineage>
        <taxon>Eukaryota</taxon>
        <taxon>Fungi</taxon>
        <taxon>Fungi incertae sedis</taxon>
        <taxon>Chytridiomycota</taxon>
        <taxon>Chytridiomycota incertae sedis</taxon>
        <taxon>Chytridiomycetes</taxon>
        <taxon>Chytridiales</taxon>
        <taxon>Chytriomycetaceae</taxon>
        <taxon>Chytriomyces</taxon>
    </lineage>
</organism>
<feature type="domain" description="SH3" evidence="4">
    <location>
        <begin position="372"/>
        <end position="429"/>
    </location>
</feature>
<evidence type="ECO:0000256" key="2">
    <source>
        <dbReference type="PROSITE-ProRule" id="PRU00192"/>
    </source>
</evidence>
<dbReference type="PRINTS" id="PR00452">
    <property type="entry name" value="SH3DOMAIN"/>
</dbReference>
<dbReference type="GO" id="GO:0031097">
    <property type="term" value="C:medial cortex"/>
    <property type="evidence" value="ECO:0007669"/>
    <property type="project" value="TreeGrafter"/>
</dbReference>
<dbReference type="EMBL" id="QEAP01000059">
    <property type="protein sequence ID" value="TPX76047.1"/>
    <property type="molecule type" value="Genomic_DNA"/>
</dbReference>
<dbReference type="InterPro" id="IPR027267">
    <property type="entry name" value="AH/BAR_dom_sf"/>
</dbReference>
<dbReference type="SMART" id="SM00326">
    <property type="entry name" value="SH3"/>
    <property type="match status" value="1"/>
</dbReference>
<feature type="region of interest" description="Disordered" evidence="3">
    <location>
        <begin position="299"/>
        <end position="341"/>
    </location>
</feature>
<keyword evidence="1 2" id="KW-0728">SH3 domain</keyword>
<reference evidence="6 7" key="1">
    <citation type="journal article" date="2019" name="Sci. Rep.">
        <title>Comparative genomics of chytrid fungi reveal insights into the obligate biotrophic and pathogenic lifestyle of Synchytrium endobioticum.</title>
        <authorList>
            <person name="van de Vossenberg B.T.L.H."/>
            <person name="Warris S."/>
            <person name="Nguyen H.D.T."/>
            <person name="van Gent-Pelzer M.P.E."/>
            <person name="Joly D.L."/>
            <person name="van de Geest H.C."/>
            <person name="Bonants P.J.M."/>
            <person name="Smith D.S."/>
            <person name="Levesque C.A."/>
            <person name="van der Lee T.A.J."/>
        </authorList>
    </citation>
    <scope>NUCLEOTIDE SEQUENCE [LARGE SCALE GENOMIC DNA]</scope>
    <source>
        <strain evidence="6 7">CBS 675.73</strain>
    </source>
</reference>
<protein>
    <recommendedName>
        <fullName evidence="8">BAR domain-containing protein</fullName>
    </recommendedName>
</protein>
<sequence length="429" mass="47806">MSLRGFSKAVARLPHLVMSKSGYSSETTDPEYTDLEERFKLLDASARKLSEDSKKFKDALSSLLAHQESFAATLLEVYSPITPHLTSPVAADGESPMEARISSGSKSYKQTEPISLQAAQEFANFSQATRQFLLPDLETIERRLVAPSMDLVLLLDNVKKVIIKRGHKLLDYDRHREAVKKLKEKERSVSDEKSLGKAEIAFDQASREYNHINNLLKSELPVLLQLKAPFIDPCFQTLFWYQLKVHQVLSQAYGDLIKLPAFDVSLSAAVGFETKVAAQAALLDDLSLVYRNRKSVPSNNPLSPDYVAPGLPDTADASSPHKFQSPQHAEPPSYATSSQHQSVNSFKQLHGSYGSSIQHPPLERAYPETEDPSATFVTALYDYQAQADGDLSFMRDDRIELIERTADPNDWWTGRLRGATGIFPGNYVA</sequence>
<dbReference type="GO" id="GO:0043332">
    <property type="term" value="C:mating projection tip"/>
    <property type="evidence" value="ECO:0007669"/>
    <property type="project" value="TreeGrafter"/>
</dbReference>
<dbReference type="GO" id="GO:0008289">
    <property type="term" value="F:lipid binding"/>
    <property type="evidence" value="ECO:0007669"/>
    <property type="project" value="TreeGrafter"/>
</dbReference>
<gene>
    <name evidence="6" type="ORF">CcCBS67573_g02685</name>
</gene>
<dbReference type="Proteomes" id="UP000320333">
    <property type="component" value="Unassembled WGS sequence"/>
</dbReference>
<name>A0A507FLZ3_9FUNG</name>
<dbReference type="AlphaFoldDB" id="A0A507FLZ3"/>
<dbReference type="Gene3D" id="2.30.30.40">
    <property type="entry name" value="SH3 Domains"/>
    <property type="match status" value="1"/>
</dbReference>
<feature type="domain" description="BAR" evidence="5">
    <location>
        <begin position="17"/>
        <end position="299"/>
    </location>
</feature>
<dbReference type="InterPro" id="IPR004148">
    <property type="entry name" value="BAR_dom"/>
</dbReference>
<accession>A0A507FLZ3</accession>
<dbReference type="Pfam" id="PF00018">
    <property type="entry name" value="SH3_1"/>
    <property type="match status" value="1"/>
</dbReference>
<dbReference type="SMART" id="SM00721">
    <property type="entry name" value="BAR"/>
    <property type="match status" value="1"/>
</dbReference>
<keyword evidence="7" id="KW-1185">Reference proteome</keyword>
<evidence type="ECO:0000313" key="6">
    <source>
        <dbReference type="EMBL" id="TPX76047.1"/>
    </source>
</evidence>
<dbReference type="GO" id="GO:0097320">
    <property type="term" value="P:plasma membrane tubulation"/>
    <property type="evidence" value="ECO:0007669"/>
    <property type="project" value="TreeGrafter"/>
</dbReference>
<dbReference type="STRING" id="246404.A0A507FLZ3"/>
<evidence type="ECO:0000259" key="4">
    <source>
        <dbReference type="PROSITE" id="PS50002"/>
    </source>
</evidence>
<dbReference type="Gene3D" id="1.20.1270.60">
    <property type="entry name" value="Arfaptin homology (AH) domain/BAR domain"/>
    <property type="match status" value="1"/>
</dbReference>
<dbReference type="PANTHER" id="PTHR47174">
    <property type="entry name" value="BRIDGING INTEGRATOR 3"/>
    <property type="match status" value="1"/>
</dbReference>
<evidence type="ECO:0008006" key="8">
    <source>
        <dbReference type="Google" id="ProtNLM"/>
    </source>
</evidence>
<dbReference type="SUPFAM" id="SSF50044">
    <property type="entry name" value="SH3-domain"/>
    <property type="match status" value="1"/>
</dbReference>
<evidence type="ECO:0000259" key="5">
    <source>
        <dbReference type="PROSITE" id="PS51021"/>
    </source>
</evidence>
<dbReference type="InterPro" id="IPR001452">
    <property type="entry name" value="SH3_domain"/>
</dbReference>
<dbReference type="GO" id="GO:1990528">
    <property type="term" value="C:Rvs161p-Rvs167p complex"/>
    <property type="evidence" value="ECO:0007669"/>
    <property type="project" value="TreeGrafter"/>
</dbReference>
<dbReference type="Pfam" id="PF03114">
    <property type="entry name" value="BAR"/>
    <property type="match status" value="1"/>
</dbReference>
<evidence type="ECO:0000313" key="7">
    <source>
        <dbReference type="Proteomes" id="UP000320333"/>
    </source>
</evidence>
<evidence type="ECO:0000256" key="1">
    <source>
        <dbReference type="ARBA" id="ARBA00022443"/>
    </source>
</evidence>
<dbReference type="FunFam" id="2.30.30.40:FF:000100">
    <property type="entry name" value="SH3 domain-containing YSC84-like protein 1"/>
    <property type="match status" value="1"/>
</dbReference>
<dbReference type="GO" id="GO:0006897">
    <property type="term" value="P:endocytosis"/>
    <property type="evidence" value="ECO:0007669"/>
    <property type="project" value="InterPro"/>
</dbReference>
<evidence type="ECO:0000256" key="3">
    <source>
        <dbReference type="SAM" id="MobiDB-lite"/>
    </source>
</evidence>
<dbReference type="GO" id="GO:0015629">
    <property type="term" value="C:actin cytoskeleton"/>
    <property type="evidence" value="ECO:0007669"/>
    <property type="project" value="TreeGrafter"/>
</dbReference>
<dbReference type="GO" id="GO:0051666">
    <property type="term" value="P:actin cortical patch localization"/>
    <property type="evidence" value="ECO:0007669"/>
    <property type="project" value="InterPro"/>
</dbReference>
<dbReference type="PROSITE" id="PS51021">
    <property type="entry name" value="BAR"/>
    <property type="match status" value="1"/>
</dbReference>
<dbReference type="InterPro" id="IPR046982">
    <property type="entry name" value="BIN3/RVS161-like"/>
</dbReference>
<dbReference type="SUPFAM" id="SSF103657">
    <property type="entry name" value="BAR/IMD domain-like"/>
    <property type="match status" value="1"/>
</dbReference>
<dbReference type="PANTHER" id="PTHR47174:SF1">
    <property type="entry name" value="REDUCED VIABILITY UPON STARVATION PROTEIN 167"/>
    <property type="match status" value="1"/>
</dbReference>
<comment type="caution">
    <text evidence="6">The sequence shown here is derived from an EMBL/GenBank/DDBJ whole genome shotgun (WGS) entry which is preliminary data.</text>
</comment>
<dbReference type="OrthoDB" id="2159336at2759"/>
<proteinExistence type="predicted"/>
<dbReference type="PROSITE" id="PS50002">
    <property type="entry name" value="SH3"/>
    <property type="match status" value="1"/>
</dbReference>